<reference evidence="1 2" key="1">
    <citation type="submission" date="2020-03" db="EMBL/GenBank/DDBJ databases">
        <title>Genomic Encyclopedia of Type Strains, Phase III (KMG-III): the genomes of soil and plant-associated and newly described type strains.</title>
        <authorList>
            <person name="Whitman W."/>
        </authorList>
    </citation>
    <scope>NUCLEOTIDE SEQUENCE [LARGE SCALE GENOMIC DNA]</scope>
    <source>
        <strain evidence="1 2">CECT 8804</strain>
    </source>
</reference>
<evidence type="ECO:0000313" key="2">
    <source>
        <dbReference type="Proteomes" id="UP000727456"/>
    </source>
</evidence>
<name>A0ABX0TNT8_9SPHN</name>
<accession>A0ABX0TNT8</accession>
<proteinExistence type="predicted"/>
<comment type="caution">
    <text evidence="1">The sequence shown here is derived from an EMBL/GenBank/DDBJ whole genome shotgun (WGS) entry which is preliminary data.</text>
</comment>
<protein>
    <submittedName>
        <fullName evidence="1">rRNA maturation protein Nop10</fullName>
    </submittedName>
</protein>
<dbReference type="EMBL" id="JAAOZC010000002">
    <property type="protein sequence ID" value="NIJ07192.1"/>
    <property type="molecule type" value="Genomic_DNA"/>
</dbReference>
<organism evidence="1 2">
    <name type="scientific">Sphingomonas vulcanisoli</name>
    <dbReference type="NCBI Taxonomy" id="1658060"/>
    <lineage>
        <taxon>Bacteria</taxon>
        <taxon>Pseudomonadati</taxon>
        <taxon>Pseudomonadota</taxon>
        <taxon>Alphaproteobacteria</taxon>
        <taxon>Sphingomonadales</taxon>
        <taxon>Sphingomonadaceae</taxon>
        <taxon>Sphingomonas</taxon>
    </lineage>
</organism>
<evidence type="ECO:0000313" key="1">
    <source>
        <dbReference type="EMBL" id="NIJ07192.1"/>
    </source>
</evidence>
<gene>
    <name evidence="1" type="ORF">FHS31_000788</name>
</gene>
<sequence length="103" mass="11558">MSRPINIDVSNWAPFNPSDPHDAMCERERQAFTAYTLKRLQKCPKTGSDETAIWTGGLMSIVQIIFAQHENLPPEAARDALHQALDFAWLQCSTIFPPAEGMN</sequence>
<keyword evidence="2" id="KW-1185">Reference proteome</keyword>
<dbReference type="RefSeq" id="WP_167072079.1">
    <property type="nucleotide sequence ID" value="NZ_JAAOZC010000002.1"/>
</dbReference>
<dbReference type="Proteomes" id="UP000727456">
    <property type="component" value="Unassembled WGS sequence"/>
</dbReference>